<feature type="transmembrane region" description="Helical" evidence="6">
    <location>
        <begin position="52"/>
        <end position="72"/>
    </location>
</feature>
<feature type="region of interest" description="Disordered" evidence="5">
    <location>
        <begin position="362"/>
        <end position="391"/>
    </location>
</feature>
<dbReference type="GO" id="GO:0015095">
    <property type="term" value="F:magnesium ion transmembrane transporter activity"/>
    <property type="evidence" value="ECO:0007669"/>
    <property type="project" value="InterPro"/>
</dbReference>
<dbReference type="Proteomes" id="UP001050691">
    <property type="component" value="Unassembled WGS sequence"/>
</dbReference>
<name>A0AAV5ACN5_9AGAM</name>
<dbReference type="InterPro" id="IPR008521">
    <property type="entry name" value="Mg_trans_NIPA"/>
</dbReference>
<dbReference type="PANTHER" id="PTHR12570">
    <property type="match status" value="1"/>
</dbReference>
<dbReference type="PANTHER" id="PTHR12570:SF86">
    <property type="entry name" value="ADR321CP"/>
    <property type="match status" value="1"/>
</dbReference>
<evidence type="ECO:0000256" key="3">
    <source>
        <dbReference type="ARBA" id="ARBA00022989"/>
    </source>
</evidence>
<evidence type="ECO:0000256" key="2">
    <source>
        <dbReference type="ARBA" id="ARBA00022692"/>
    </source>
</evidence>
<dbReference type="GO" id="GO:0016020">
    <property type="term" value="C:membrane"/>
    <property type="evidence" value="ECO:0007669"/>
    <property type="project" value="UniProtKB-SubCell"/>
</dbReference>
<evidence type="ECO:0000256" key="4">
    <source>
        <dbReference type="ARBA" id="ARBA00023136"/>
    </source>
</evidence>
<evidence type="ECO:0000313" key="8">
    <source>
        <dbReference type="Proteomes" id="UP001050691"/>
    </source>
</evidence>
<feature type="transmembrane region" description="Helical" evidence="6">
    <location>
        <begin position="79"/>
        <end position="99"/>
    </location>
</feature>
<evidence type="ECO:0000313" key="7">
    <source>
        <dbReference type="EMBL" id="GJJ09685.1"/>
    </source>
</evidence>
<keyword evidence="2 6" id="KW-0812">Transmembrane</keyword>
<organism evidence="7 8">
    <name type="scientific">Clathrus columnatus</name>
    <dbReference type="NCBI Taxonomy" id="1419009"/>
    <lineage>
        <taxon>Eukaryota</taxon>
        <taxon>Fungi</taxon>
        <taxon>Dikarya</taxon>
        <taxon>Basidiomycota</taxon>
        <taxon>Agaricomycotina</taxon>
        <taxon>Agaricomycetes</taxon>
        <taxon>Phallomycetidae</taxon>
        <taxon>Phallales</taxon>
        <taxon>Clathraceae</taxon>
        <taxon>Clathrus</taxon>
    </lineage>
</organism>
<evidence type="ECO:0000256" key="6">
    <source>
        <dbReference type="SAM" id="Phobius"/>
    </source>
</evidence>
<comment type="caution">
    <text evidence="7">The sequence shown here is derived from an EMBL/GenBank/DDBJ whole genome shotgun (WGS) entry which is preliminary data.</text>
</comment>
<feature type="transmembrane region" description="Helical" evidence="6">
    <location>
        <begin position="25"/>
        <end position="46"/>
    </location>
</feature>
<comment type="subcellular location">
    <subcellularLocation>
        <location evidence="1">Membrane</location>
        <topology evidence="1">Multi-pass membrane protein</topology>
    </subcellularLocation>
</comment>
<evidence type="ECO:0000256" key="5">
    <source>
        <dbReference type="SAM" id="MobiDB-lite"/>
    </source>
</evidence>
<proteinExistence type="predicted"/>
<reference evidence="7" key="1">
    <citation type="submission" date="2021-10" db="EMBL/GenBank/DDBJ databases">
        <title>De novo Genome Assembly of Clathrus columnatus (Basidiomycota, Fungi) Using Illumina and Nanopore Sequence Data.</title>
        <authorList>
            <person name="Ogiso-Tanaka E."/>
            <person name="Itagaki H."/>
            <person name="Hosoya T."/>
            <person name="Hosaka K."/>
        </authorList>
    </citation>
    <scope>NUCLEOTIDE SEQUENCE</scope>
    <source>
        <strain evidence="7">MO-923</strain>
    </source>
</reference>
<dbReference type="SUPFAM" id="SSF103481">
    <property type="entry name" value="Multidrug resistance efflux transporter EmrE"/>
    <property type="match status" value="1"/>
</dbReference>
<gene>
    <name evidence="7" type="ORF">Clacol_003909</name>
</gene>
<sequence length="502" mass="54283">MQRKSHVLNEIKPEDERIVEHRRPLWVFGFLIFITSNILGSLFQIASLPVVILAPLGAVSLLWNAFFARILLGDLFSPYMVLGTLAIAGGAVLIALFGIVPVPTHSLEDLLKLFRREAFIVYFSLLGAAVGICLAVTHIIEFSLRHRLVTPIETPPETPPFSPIPSSPPFSLNLNDCNNTSVVITESTPLLSDNGHGKGAALALMARRRPTLAIRRMKLFLAVSYASISGIMSGMCLLFAKSGVELLILTAQGDNQFWRWEAWALAFGLIGFALFQSLILANPILVCPLAFCFYNLSSILNGLVYYDQFGSLSTLHLGLVILGLCILLAGVWAVSVTSGNGGVEPGTWQEGAEDVEEEVLVEEPSSYPEQHGRSMTEGAGSSSMSQSGSLASPVGRRKFFLRKQRYPSLLSVGGNEGSSGGVGGLSIGLSATSPGFALKPTKRRIPSGQRANALFHAANRMGMRRTVSEADVGMAGGSIRARARWKWLQNVFKSSEDHQGEE</sequence>
<dbReference type="EMBL" id="BPWL01000004">
    <property type="protein sequence ID" value="GJJ09685.1"/>
    <property type="molecule type" value="Genomic_DNA"/>
</dbReference>
<dbReference type="InterPro" id="IPR037185">
    <property type="entry name" value="EmrE-like"/>
</dbReference>
<feature type="transmembrane region" description="Helical" evidence="6">
    <location>
        <begin position="119"/>
        <end position="140"/>
    </location>
</feature>
<keyword evidence="3 6" id="KW-1133">Transmembrane helix</keyword>
<keyword evidence="8" id="KW-1185">Reference proteome</keyword>
<dbReference type="Pfam" id="PF05653">
    <property type="entry name" value="Mg_trans_NIPA"/>
    <property type="match status" value="1"/>
</dbReference>
<feature type="transmembrane region" description="Helical" evidence="6">
    <location>
        <begin position="260"/>
        <end position="279"/>
    </location>
</feature>
<protein>
    <submittedName>
        <fullName evidence="7">Uncharacterized protein</fullName>
    </submittedName>
</protein>
<feature type="transmembrane region" description="Helical" evidence="6">
    <location>
        <begin position="286"/>
        <end position="306"/>
    </location>
</feature>
<keyword evidence="4 6" id="KW-0472">Membrane</keyword>
<feature type="transmembrane region" description="Helical" evidence="6">
    <location>
        <begin position="312"/>
        <end position="334"/>
    </location>
</feature>
<feature type="compositionally biased region" description="Low complexity" evidence="5">
    <location>
        <begin position="378"/>
        <end position="391"/>
    </location>
</feature>
<dbReference type="AlphaFoldDB" id="A0AAV5ACN5"/>
<evidence type="ECO:0000256" key="1">
    <source>
        <dbReference type="ARBA" id="ARBA00004141"/>
    </source>
</evidence>
<accession>A0AAV5ACN5</accession>
<feature type="transmembrane region" description="Helical" evidence="6">
    <location>
        <begin position="219"/>
        <end position="240"/>
    </location>
</feature>